<comment type="caution">
    <text evidence="4">The sequence shown here is derived from an EMBL/GenBank/DDBJ whole genome shotgun (WGS) entry which is preliminary data.</text>
</comment>
<dbReference type="GO" id="GO:0000287">
    <property type="term" value="F:magnesium ion binding"/>
    <property type="evidence" value="ECO:0007669"/>
    <property type="project" value="UniProtKB-UniRule"/>
</dbReference>
<feature type="binding site" evidence="2">
    <location>
        <begin position="203"/>
        <end position="205"/>
    </location>
    <ligand>
        <name>substrate</name>
    </ligand>
</feature>
<feature type="binding site" evidence="2">
    <location>
        <position position="38"/>
    </location>
    <ligand>
        <name>substrate</name>
    </ligand>
</feature>
<feature type="binding site" evidence="2">
    <location>
        <position position="46"/>
    </location>
    <ligand>
        <name>substrate</name>
    </ligand>
</feature>
<feature type="binding site" evidence="2">
    <location>
        <position position="216"/>
    </location>
    <ligand>
        <name>Mg(2+)</name>
        <dbReference type="ChEBI" id="CHEBI:18420"/>
    </ligand>
</feature>
<feature type="active site" description="Proton acceptor" evidence="2">
    <location>
        <position position="81"/>
    </location>
</feature>
<feature type="binding site" evidence="2">
    <location>
        <position position="82"/>
    </location>
    <ligand>
        <name>substrate</name>
    </ligand>
</feature>
<protein>
    <recommendedName>
        <fullName evidence="2">Isoprenyl transferase</fullName>
        <ecNumber evidence="2">2.5.1.-</ecNumber>
    </recommendedName>
</protein>
<proteinExistence type="inferred from homology"/>
<dbReference type="EC" id="2.5.1.-" evidence="2"/>
<dbReference type="PANTHER" id="PTHR10291:SF0">
    <property type="entry name" value="DEHYDRODOLICHYL DIPHOSPHATE SYNTHASE 2"/>
    <property type="match status" value="1"/>
</dbReference>
<dbReference type="STRING" id="1121439.dsat_1882"/>
<keyword evidence="5" id="KW-1185">Reference proteome</keyword>
<dbReference type="GO" id="GO:0030145">
    <property type="term" value="F:manganese ion binding"/>
    <property type="evidence" value="ECO:0007669"/>
    <property type="project" value="TreeGrafter"/>
</dbReference>
<feature type="binding site" evidence="2">
    <location>
        <position position="84"/>
    </location>
    <ligand>
        <name>substrate</name>
    </ligand>
</feature>
<dbReference type="PANTHER" id="PTHR10291">
    <property type="entry name" value="DEHYDRODOLICHYL DIPHOSPHATE SYNTHASE FAMILY MEMBER"/>
    <property type="match status" value="1"/>
</dbReference>
<feature type="binding site" evidence="2">
    <location>
        <begin position="78"/>
        <end position="80"/>
    </location>
    <ligand>
        <name>substrate</name>
    </ligand>
</feature>
<dbReference type="InterPro" id="IPR001441">
    <property type="entry name" value="UPP_synth-like"/>
</dbReference>
<feature type="region of interest" description="Disordered" evidence="3">
    <location>
        <begin position="1"/>
        <end position="21"/>
    </location>
</feature>
<dbReference type="EMBL" id="ATHI01000002">
    <property type="protein sequence ID" value="EPR35778.1"/>
    <property type="molecule type" value="Genomic_DNA"/>
</dbReference>
<accession>S7UTY2</accession>
<dbReference type="NCBIfam" id="NF011405">
    <property type="entry name" value="PRK14830.1"/>
    <property type="match status" value="1"/>
</dbReference>
<feature type="binding site" evidence="2">
    <location>
        <position position="33"/>
    </location>
    <ligand>
        <name>Mg(2+)</name>
        <dbReference type="ChEBI" id="CHEBI:18420"/>
    </ligand>
</feature>
<gene>
    <name evidence="4" type="ORF">dsat_1882</name>
</gene>
<feature type="binding site" evidence="2">
    <location>
        <position position="50"/>
    </location>
    <ligand>
        <name>substrate</name>
    </ligand>
</feature>
<dbReference type="GO" id="GO:0016094">
    <property type="term" value="P:polyprenol biosynthetic process"/>
    <property type="evidence" value="ECO:0007669"/>
    <property type="project" value="TreeGrafter"/>
</dbReference>
<keyword evidence="2" id="KW-0479">Metal-binding</keyword>
<keyword evidence="1 2" id="KW-0808">Transferase</keyword>
<dbReference type="eggNOG" id="COG0020">
    <property type="taxonomic scope" value="Bacteria"/>
</dbReference>
<organism evidence="4 5">
    <name type="scientific">Alkalidesulfovibrio alkalitolerans DSM 16529</name>
    <dbReference type="NCBI Taxonomy" id="1121439"/>
    <lineage>
        <taxon>Bacteria</taxon>
        <taxon>Pseudomonadati</taxon>
        <taxon>Thermodesulfobacteriota</taxon>
        <taxon>Desulfovibrionia</taxon>
        <taxon>Desulfovibrionales</taxon>
        <taxon>Desulfovibrionaceae</taxon>
        <taxon>Alkalidesulfovibrio</taxon>
    </lineage>
</organism>
<reference evidence="4 5" key="1">
    <citation type="journal article" date="2013" name="Genome Announc.">
        <title>Draft genome sequences for three mercury-methylating, sulfate-reducing bacteria.</title>
        <authorList>
            <person name="Brown S.D."/>
            <person name="Hurt R.A.Jr."/>
            <person name="Gilmour C.C."/>
            <person name="Elias D.A."/>
        </authorList>
    </citation>
    <scope>NUCLEOTIDE SEQUENCE [LARGE SCALE GENOMIC DNA]</scope>
    <source>
        <strain evidence="4 5">DSM 16529</strain>
    </source>
</reference>
<dbReference type="Gene3D" id="3.40.1180.10">
    <property type="entry name" value="Decaprenyl diphosphate synthase-like"/>
    <property type="match status" value="1"/>
</dbReference>
<feature type="binding site" evidence="2">
    <location>
        <begin position="34"/>
        <end position="37"/>
    </location>
    <ligand>
        <name>substrate</name>
    </ligand>
</feature>
<dbReference type="SUPFAM" id="SSF64005">
    <property type="entry name" value="Undecaprenyl diphosphate synthase"/>
    <property type="match status" value="1"/>
</dbReference>
<dbReference type="AlphaFoldDB" id="S7UTY2"/>
<sequence>MRTSSPNHDARNSPAPATVSPDKLPAHVAIIMDGNGRWAKARGLPRSEGHRAGTEAAKAIVTRCRERGVRHLTLYTFSSENWARPKDEIGFLFKLLADFMTRELPSLMEQSIRLVILGEIADLPFATRKVLEHAVKKTARNTAMTLNLALNYGSRAEIVRAVRRIVEDGLPASVVSEEAIAERLYTVGQPDPDLVIRTSGELRLSNYLLFQCAYSEFLFTETLWPDFSPDEFDRALADYASRCRRFGKVGED</sequence>
<dbReference type="InterPro" id="IPR036424">
    <property type="entry name" value="UPP_synth-like_sf"/>
</dbReference>
<comment type="similarity">
    <text evidence="2">Belongs to the UPP synthase family.</text>
</comment>
<keyword evidence="2" id="KW-0460">Magnesium</keyword>
<dbReference type="CDD" id="cd00475">
    <property type="entry name" value="Cis_IPPS"/>
    <property type="match status" value="1"/>
</dbReference>
<name>S7UTY2_9BACT</name>
<dbReference type="Pfam" id="PF01255">
    <property type="entry name" value="Prenyltransf"/>
    <property type="match status" value="1"/>
</dbReference>
<comment type="cofactor">
    <cofactor evidence="2">
        <name>Mg(2+)</name>
        <dbReference type="ChEBI" id="CHEBI:18420"/>
    </cofactor>
    <text evidence="2">Binds 2 magnesium ions per subunit.</text>
</comment>
<feature type="binding site" evidence="2">
    <location>
        <position position="197"/>
    </location>
    <ligand>
        <name>substrate</name>
    </ligand>
</feature>
<evidence type="ECO:0000313" key="4">
    <source>
        <dbReference type="EMBL" id="EPR35778.1"/>
    </source>
</evidence>
<evidence type="ECO:0000256" key="1">
    <source>
        <dbReference type="ARBA" id="ARBA00022679"/>
    </source>
</evidence>
<dbReference type="OrthoDB" id="4191603at2"/>
<dbReference type="FunFam" id="3.40.1180.10:FF:000001">
    <property type="entry name" value="(2E,6E)-farnesyl-diphosphate-specific ditrans,polycis-undecaprenyl-diphosphate synthase"/>
    <property type="match status" value="1"/>
</dbReference>
<evidence type="ECO:0000256" key="3">
    <source>
        <dbReference type="SAM" id="MobiDB-lite"/>
    </source>
</evidence>
<evidence type="ECO:0000256" key="2">
    <source>
        <dbReference type="HAMAP-Rule" id="MF_01139"/>
    </source>
</evidence>
<dbReference type="GO" id="GO:0005829">
    <property type="term" value="C:cytosol"/>
    <property type="evidence" value="ECO:0007669"/>
    <property type="project" value="TreeGrafter"/>
</dbReference>
<dbReference type="Proteomes" id="UP000014975">
    <property type="component" value="Unassembled WGS sequence"/>
</dbReference>
<dbReference type="RefSeq" id="WP_020885768.1">
    <property type="nucleotide sequence ID" value="NZ_ATHI01000002.1"/>
</dbReference>
<dbReference type="GO" id="GO:0008834">
    <property type="term" value="F:ditrans,polycis-undecaprenyl-diphosphate synthase [(2E,6E)-farnesyl-diphosphate specific] activity"/>
    <property type="evidence" value="ECO:0007669"/>
    <property type="project" value="TreeGrafter"/>
</dbReference>
<dbReference type="PATRIC" id="fig|1121439.3.peg.269"/>
<dbReference type="NCBIfam" id="TIGR00055">
    <property type="entry name" value="uppS"/>
    <property type="match status" value="1"/>
</dbReference>
<evidence type="ECO:0000313" key="5">
    <source>
        <dbReference type="Proteomes" id="UP000014975"/>
    </source>
</evidence>
<dbReference type="HAMAP" id="MF_01139">
    <property type="entry name" value="ISPT"/>
    <property type="match status" value="1"/>
</dbReference>
<comment type="function">
    <text evidence="2">Catalyzes the condensation of isopentenyl diphosphate (IPP) with allylic pyrophosphates generating different type of terpenoids.</text>
</comment>
<comment type="subunit">
    <text evidence="2">Homodimer.</text>
</comment>
<feature type="active site" evidence="2">
    <location>
        <position position="33"/>
    </location>
</feature>